<evidence type="ECO:0000313" key="1">
    <source>
        <dbReference type="EMBL" id="VDP91553.1"/>
    </source>
</evidence>
<dbReference type="Proteomes" id="UP000272942">
    <property type="component" value="Unassembled WGS sequence"/>
</dbReference>
<dbReference type="EMBL" id="UZAN01057164">
    <property type="protein sequence ID" value="VDP91553.1"/>
    <property type="molecule type" value="Genomic_DNA"/>
</dbReference>
<organism evidence="3">
    <name type="scientific">Echinostoma caproni</name>
    <dbReference type="NCBI Taxonomy" id="27848"/>
    <lineage>
        <taxon>Eukaryota</taxon>
        <taxon>Metazoa</taxon>
        <taxon>Spiralia</taxon>
        <taxon>Lophotrochozoa</taxon>
        <taxon>Platyhelminthes</taxon>
        <taxon>Trematoda</taxon>
        <taxon>Digenea</taxon>
        <taxon>Plagiorchiida</taxon>
        <taxon>Echinostomata</taxon>
        <taxon>Echinostomatoidea</taxon>
        <taxon>Echinostomatidae</taxon>
        <taxon>Echinostoma</taxon>
    </lineage>
</organism>
<protein>
    <submittedName>
        <fullName evidence="3">RunxI domain-containing protein</fullName>
    </submittedName>
</protein>
<evidence type="ECO:0000313" key="2">
    <source>
        <dbReference type="Proteomes" id="UP000272942"/>
    </source>
</evidence>
<proteinExistence type="predicted"/>
<name>A0A183B4Z6_9TREM</name>
<evidence type="ECO:0000313" key="3">
    <source>
        <dbReference type="WBParaSite" id="ECPE_0001432101-mRNA-1"/>
    </source>
</evidence>
<reference evidence="1 2" key="2">
    <citation type="submission" date="2018-11" db="EMBL/GenBank/DDBJ databases">
        <authorList>
            <consortium name="Pathogen Informatics"/>
        </authorList>
    </citation>
    <scope>NUCLEOTIDE SEQUENCE [LARGE SCALE GENOMIC DNA]</scope>
    <source>
        <strain evidence="1 2">Egypt</strain>
    </source>
</reference>
<dbReference type="WBParaSite" id="ECPE_0001432101-mRNA-1">
    <property type="protein sequence ID" value="ECPE_0001432101-mRNA-1"/>
    <property type="gene ID" value="ECPE_0001432101"/>
</dbReference>
<sequence>MAASVLGLTSTPNSYRPFSDGRNGTMHSPVISMESSQNLGMSMNLMHSSLLHGDMGSVLCTQSFHPSLTSSSPKEPRTSFSLTIPPRLRTIHQIVMQYTSQVIHGRAFVLSARRQHSWSILAGSMMVIGARFHFTGTPNSCRFGEVGRVK</sequence>
<reference evidence="3" key="1">
    <citation type="submission" date="2016-06" db="UniProtKB">
        <authorList>
            <consortium name="WormBaseParasite"/>
        </authorList>
    </citation>
    <scope>IDENTIFICATION</scope>
</reference>
<accession>A0A183B4Z6</accession>
<keyword evidence="2" id="KW-1185">Reference proteome</keyword>
<dbReference type="AlphaFoldDB" id="A0A183B4Z6"/>
<gene>
    <name evidence="1" type="ORF">ECPE_LOCUS14281</name>
</gene>